<organism evidence="2">
    <name type="scientific">Tetraodon nigroviridis</name>
    <name type="common">Spotted green pufferfish</name>
    <name type="synonym">Chelonodon nigroviridis</name>
    <dbReference type="NCBI Taxonomy" id="99883"/>
    <lineage>
        <taxon>Eukaryota</taxon>
        <taxon>Metazoa</taxon>
        <taxon>Chordata</taxon>
        <taxon>Craniata</taxon>
        <taxon>Vertebrata</taxon>
        <taxon>Euteleostomi</taxon>
        <taxon>Actinopterygii</taxon>
        <taxon>Neopterygii</taxon>
        <taxon>Teleostei</taxon>
        <taxon>Neoteleostei</taxon>
        <taxon>Acanthomorphata</taxon>
        <taxon>Eupercaria</taxon>
        <taxon>Tetraodontiformes</taxon>
        <taxon>Tetradontoidea</taxon>
        <taxon>Tetraodontidae</taxon>
        <taxon>Tetraodon</taxon>
    </lineage>
</organism>
<proteinExistence type="predicted"/>
<gene>
    <name evidence="2" type="ORF">GSTENG00020032001</name>
</gene>
<feature type="compositionally biased region" description="Polar residues" evidence="1">
    <location>
        <begin position="68"/>
        <end position="86"/>
    </location>
</feature>
<dbReference type="EMBL" id="CAAE01014638">
    <property type="protein sequence ID" value="CAG01305.1"/>
    <property type="molecule type" value="Genomic_DNA"/>
</dbReference>
<dbReference type="AlphaFoldDB" id="Q4SDH7"/>
<name>Q4SDH7_TETNG</name>
<reference evidence="2" key="2">
    <citation type="submission" date="2004-02" db="EMBL/GenBank/DDBJ databases">
        <authorList>
            <consortium name="Genoscope"/>
            <consortium name="Whitehead Institute Centre for Genome Research"/>
        </authorList>
    </citation>
    <scope>NUCLEOTIDE SEQUENCE</scope>
</reference>
<evidence type="ECO:0000256" key="1">
    <source>
        <dbReference type="SAM" id="MobiDB-lite"/>
    </source>
</evidence>
<comment type="caution">
    <text evidence="2">The sequence shown here is derived from an EMBL/GenBank/DDBJ whole genome shotgun (WGS) entry which is preliminary data.</text>
</comment>
<reference evidence="2" key="1">
    <citation type="journal article" date="2004" name="Nature">
        <title>Genome duplication in the teleost fish Tetraodon nigroviridis reveals the early vertebrate proto-karyotype.</title>
        <authorList>
            <person name="Jaillon O."/>
            <person name="Aury J.-M."/>
            <person name="Brunet F."/>
            <person name="Petit J.-L."/>
            <person name="Stange-Thomann N."/>
            <person name="Mauceli E."/>
            <person name="Bouneau L."/>
            <person name="Fischer C."/>
            <person name="Ozouf-Costaz C."/>
            <person name="Bernot A."/>
            <person name="Nicaud S."/>
            <person name="Jaffe D."/>
            <person name="Fisher S."/>
            <person name="Lutfalla G."/>
            <person name="Dossat C."/>
            <person name="Segurens B."/>
            <person name="Dasilva C."/>
            <person name="Salanoubat M."/>
            <person name="Levy M."/>
            <person name="Boudet N."/>
            <person name="Castellano S."/>
            <person name="Anthouard V."/>
            <person name="Jubin C."/>
            <person name="Castelli V."/>
            <person name="Katinka M."/>
            <person name="Vacherie B."/>
            <person name="Biemont C."/>
            <person name="Skalli Z."/>
            <person name="Cattolico L."/>
            <person name="Poulain J."/>
            <person name="De Berardinis V."/>
            <person name="Cruaud C."/>
            <person name="Duprat S."/>
            <person name="Brottier P."/>
            <person name="Coutanceau J.-P."/>
            <person name="Gouzy J."/>
            <person name="Parra G."/>
            <person name="Lardier G."/>
            <person name="Chapple C."/>
            <person name="McKernan K.J."/>
            <person name="McEwan P."/>
            <person name="Bosak S."/>
            <person name="Kellis M."/>
            <person name="Volff J.-N."/>
            <person name="Guigo R."/>
            <person name="Zody M.C."/>
            <person name="Mesirov J."/>
            <person name="Lindblad-Toh K."/>
            <person name="Birren B."/>
            <person name="Nusbaum C."/>
            <person name="Kahn D."/>
            <person name="Robinson-Rechavi M."/>
            <person name="Laudet V."/>
            <person name="Schachter V."/>
            <person name="Quetier F."/>
            <person name="Saurin W."/>
            <person name="Scarpelli C."/>
            <person name="Wincker P."/>
            <person name="Lander E.S."/>
            <person name="Weissenbach J."/>
            <person name="Roest Crollius H."/>
        </authorList>
    </citation>
    <scope>NUCLEOTIDE SEQUENCE [LARGE SCALE GENOMIC DNA]</scope>
</reference>
<sequence length="134" mass="14873">MEGLYIFLVYAVYNSEVRNAIKRIKEKRKALSFMVSCAHTASTWYKGSISRTTERLMVPFQNCSQPTSFLPSQRAPMTSWVSTPPNLSSPETSETSGTPSSRSLVIRNGKGIRKGCGREPVPAAERTQMAPSRL</sequence>
<feature type="compositionally biased region" description="Low complexity" evidence="1">
    <location>
        <begin position="88"/>
        <end position="103"/>
    </location>
</feature>
<evidence type="ECO:0000313" key="2">
    <source>
        <dbReference type="EMBL" id="CAG01305.1"/>
    </source>
</evidence>
<dbReference type="KEGG" id="tng:GSTEN00020032G001"/>
<feature type="region of interest" description="Disordered" evidence="1">
    <location>
        <begin position="68"/>
        <end position="134"/>
    </location>
</feature>
<protein>
    <submittedName>
        <fullName evidence="2">(spotted green pufferfish) hypothetical protein</fullName>
    </submittedName>
</protein>
<accession>Q4SDH7</accession>
<dbReference type="OrthoDB" id="1100386at2759"/>